<organism evidence="1 2">
    <name type="scientific">Pseudomonas syringae pv. coryli</name>
    <dbReference type="NCBI Taxonomy" id="317659"/>
    <lineage>
        <taxon>Bacteria</taxon>
        <taxon>Pseudomonadati</taxon>
        <taxon>Pseudomonadota</taxon>
        <taxon>Gammaproteobacteria</taxon>
        <taxon>Pseudomonadales</taxon>
        <taxon>Pseudomonadaceae</taxon>
        <taxon>Pseudomonas</taxon>
    </lineage>
</organism>
<evidence type="ECO:0000313" key="1">
    <source>
        <dbReference type="EMBL" id="KPW95041.1"/>
    </source>
</evidence>
<keyword evidence="2" id="KW-1185">Reference proteome</keyword>
<sequence>TGNMELLLSRIRQERFTELDRYINAALEGSRRAASLTHRLLAFSRRQTLAPKATDIDLLVAGMDELIRRTVGPAIDMQVNASRGLWATLVDPHQLENSLLNLCINA</sequence>
<comment type="caution">
    <text evidence="1">The sequence shown here is derived from an EMBL/GenBank/DDBJ whole genome shotgun (WGS) entry which is preliminary data.</text>
</comment>
<feature type="non-terminal residue" evidence="1">
    <location>
        <position position="106"/>
    </location>
</feature>
<evidence type="ECO:0000313" key="2">
    <source>
        <dbReference type="Proteomes" id="UP000051335"/>
    </source>
</evidence>
<proteinExistence type="predicted"/>
<protein>
    <submittedName>
        <fullName evidence="1">PAS protein</fullName>
    </submittedName>
</protein>
<name>A0A0P9P911_9PSED</name>
<dbReference type="Proteomes" id="UP000051335">
    <property type="component" value="Unassembled WGS sequence"/>
</dbReference>
<dbReference type="AlphaFoldDB" id="A0A0P9P911"/>
<accession>A0A0P9P911</accession>
<dbReference type="EMBL" id="LJQC01000715">
    <property type="protein sequence ID" value="KPW95041.1"/>
    <property type="molecule type" value="Genomic_DNA"/>
</dbReference>
<feature type="non-terminal residue" evidence="1">
    <location>
        <position position="1"/>
    </location>
</feature>
<gene>
    <name evidence="1" type="ORF">ALO75_04132</name>
</gene>
<reference evidence="1 2" key="1">
    <citation type="submission" date="2015-09" db="EMBL/GenBank/DDBJ databases">
        <title>Genome announcement of multiple Pseudomonas syringae strains.</title>
        <authorList>
            <person name="Thakur S."/>
            <person name="Wang P.W."/>
            <person name="Gong Y."/>
            <person name="Weir B.S."/>
            <person name="Guttman D.S."/>
        </authorList>
    </citation>
    <scope>NUCLEOTIDE SEQUENCE [LARGE SCALE GENOMIC DNA]</scope>
    <source>
        <strain evidence="1 2">ICMP17001</strain>
    </source>
</reference>